<dbReference type="Gene3D" id="3.50.50.60">
    <property type="entry name" value="FAD/NAD(P)-binding domain"/>
    <property type="match status" value="1"/>
</dbReference>
<accession>A0AAP0AW12</accession>
<dbReference type="GO" id="GO:0071949">
    <property type="term" value="F:FAD binding"/>
    <property type="evidence" value="ECO:0007669"/>
    <property type="project" value="InterPro"/>
</dbReference>
<dbReference type="InterPro" id="IPR036188">
    <property type="entry name" value="FAD/NAD-bd_sf"/>
</dbReference>
<comment type="caution">
    <text evidence="5">The sequence shown here is derived from an EMBL/GenBank/DDBJ whole genome shotgun (WGS) entry which is preliminary data.</text>
</comment>
<name>A0AAP0AW12_9ASPA</name>
<keyword evidence="1" id="KW-0560">Oxidoreductase</keyword>
<feature type="domain" description="FAD-binding" evidence="4">
    <location>
        <begin position="43"/>
        <end position="383"/>
    </location>
</feature>
<dbReference type="EMBL" id="JBBWWQ010000020">
    <property type="protein sequence ID" value="KAK8916776.1"/>
    <property type="molecule type" value="Genomic_DNA"/>
</dbReference>
<evidence type="ECO:0000256" key="2">
    <source>
        <dbReference type="ARBA" id="ARBA00023033"/>
    </source>
</evidence>
<dbReference type="Pfam" id="PF01494">
    <property type="entry name" value="FAD_binding_3"/>
    <property type="match status" value="1"/>
</dbReference>
<dbReference type="PRINTS" id="PR00420">
    <property type="entry name" value="RNGMNOXGNASE"/>
</dbReference>
<dbReference type="AlphaFoldDB" id="A0AAP0AW12"/>
<keyword evidence="2" id="KW-0503">Monooxygenase</keyword>
<protein>
    <recommendedName>
        <fullName evidence="4">FAD-binding domain-containing protein</fullName>
    </recommendedName>
</protein>
<dbReference type="InterPro" id="IPR002938">
    <property type="entry name" value="FAD-bd"/>
</dbReference>
<evidence type="ECO:0000313" key="5">
    <source>
        <dbReference type="EMBL" id="KAK8916776.1"/>
    </source>
</evidence>
<dbReference type="Proteomes" id="UP001418222">
    <property type="component" value="Unassembled WGS sequence"/>
</dbReference>
<organism evidence="5 6">
    <name type="scientific">Platanthera zijinensis</name>
    <dbReference type="NCBI Taxonomy" id="2320716"/>
    <lineage>
        <taxon>Eukaryota</taxon>
        <taxon>Viridiplantae</taxon>
        <taxon>Streptophyta</taxon>
        <taxon>Embryophyta</taxon>
        <taxon>Tracheophyta</taxon>
        <taxon>Spermatophyta</taxon>
        <taxon>Magnoliopsida</taxon>
        <taxon>Liliopsida</taxon>
        <taxon>Asparagales</taxon>
        <taxon>Orchidaceae</taxon>
        <taxon>Orchidoideae</taxon>
        <taxon>Orchideae</taxon>
        <taxon>Orchidinae</taxon>
        <taxon>Platanthera</taxon>
    </lineage>
</organism>
<dbReference type="PANTHER" id="PTHR45934:SF9">
    <property type="entry name" value="FAD_NAD(P)-BINDING OXIDOREDUCTASE FAMILY PROTEIN"/>
    <property type="match status" value="1"/>
</dbReference>
<sequence length="436" mass="47615">MSMRTLTAPFSSSSSIRLPTREVTKRRSLNPRASSTPIPRKEHVVIVGAGIAGLATALSLHRLGVRSLVLEQGDSLRTGGTSLTLFKNGWRVLDAIGVGDELRDKFLQIQGLVMRSVDGRELRSFSFEKEAPGQEVRAVERSLLLETLSSRLPPNSIAFSSKVQSISRQGTEGTLLEHDDGTQTLAEIVIGCEGIRSPVAKWMGFSEPKYVGYCALRGLGFYPEGQPFEAKVNYIYGRGIRAGFVPVSQKKVYWFICFNRPSLGQRTLDTSFLKKQALELMRSWPPEILDVIRSTPDDVVVKTPLVDRWLWPGLSPPASAGKAAVVGDAWHPMTPNLGQGACCALEDSVILAGKLAAALKGGESVEAALRAYGRERWARIFTLTARANLVGSLLQWDNPVACGVRDSAVIPWLVRLGPFLEHTNFECELMGPVAST</sequence>
<gene>
    <name evidence="5" type="ORF">KSP39_PZI022688</name>
</gene>
<reference evidence="5 6" key="1">
    <citation type="journal article" date="2022" name="Nat. Plants">
        <title>Genomes of leafy and leafless Platanthera orchids illuminate the evolution of mycoheterotrophy.</title>
        <authorList>
            <person name="Li M.H."/>
            <person name="Liu K.W."/>
            <person name="Li Z."/>
            <person name="Lu H.C."/>
            <person name="Ye Q.L."/>
            <person name="Zhang D."/>
            <person name="Wang J.Y."/>
            <person name="Li Y.F."/>
            <person name="Zhong Z.M."/>
            <person name="Liu X."/>
            <person name="Yu X."/>
            <person name="Liu D.K."/>
            <person name="Tu X.D."/>
            <person name="Liu B."/>
            <person name="Hao Y."/>
            <person name="Liao X.Y."/>
            <person name="Jiang Y.T."/>
            <person name="Sun W.H."/>
            <person name="Chen J."/>
            <person name="Chen Y.Q."/>
            <person name="Ai Y."/>
            <person name="Zhai J.W."/>
            <person name="Wu S.S."/>
            <person name="Zhou Z."/>
            <person name="Hsiao Y.Y."/>
            <person name="Wu W.L."/>
            <person name="Chen Y.Y."/>
            <person name="Lin Y.F."/>
            <person name="Hsu J.L."/>
            <person name="Li C.Y."/>
            <person name="Wang Z.W."/>
            <person name="Zhao X."/>
            <person name="Zhong W.Y."/>
            <person name="Ma X.K."/>
            <person name="Ma L."/>
            <person name="Huang J."/>
            <person name="Chen G.Z."/>
            <person name="Huang M.Z."/>
            <person name="Huang L."/>
            <person name="Peng D.H."/>
            <person name="Luo Y.B."/>
            <person name="Zou S.Q."/>
            <person name="Chen S.P."/>
            <person name="Lan S."/>
            <person name="Tsai W.C."/>
            <person name="Van de Peer Y."/>
            <person name="Liu Z.J."/>
        </authorList>
    </citation>
    <scope>NUCLEOTIDE SEQUENCE [LARGE SCALE GENOMIC DNA]</scope>
    <source>
        <tissue evidence="5">Leaf</tissue>
    </source>
</reference>
<dbReference type="GO" id="GO:0004497">
    <property type="term" value="F:monooxygenase activity"/>
    <property type="evidence" value="ECO:0007669"/>
    <property type="project" value="UniProtKB-KW"/>
</dbReference>
<evidence type="ECO:0000256" key="3">
    <source>
        <dbReference type="ARBA" id="ARBA00024018"/>
    </source>
</evidence>
<evidence type="ECO:0000256" key="1">
    <source>
        <dbReference type="ARBA" id="ARBA00023002"/>
    </source>
</evidence>
<evidence type="ECO:0000259" key="4">
    <source>
        <dbReference type="Pfam" id="PF01494"/>
    </source>
</evidence>
<dbReference type="PANTHER" id="PTHR45934">
    <property type="entry name" value="FAD/NAD(P)-BINDING OXIDOREDUCTASE FAMILY PROTEIN"/>
    <property type="match status" value="1"/>
</dbReference>
<evidence type="ECO:0000313" key="6">
    <source>
        <dbReference type="Proteomes" id="UP001418222"/>
    </source>
</evidence>
<dbReference type="SUPFAM" id="SSF51905">
    <property type="entry name" value="FAD/NAD(P)-binding domain"/>
    <property type="match status" value="1"/>
</dbReference>
<comment type="similarity">
    <text evidence="3">Belongs to the 3-hydroxybenzoate 6-hydroxylase family.</text>
</comment>
<proteinExistence type="inferred from homology"/>
<keyword evidence="6" id="KW-1185">Reference proteome</keyword>
<dbReference type="InterPro" id="IPR044560">
    <property type="entry name" value="MOase"/>
</dbReference>